<keyword evidence="9" id="KW-0282">Flagellum</keyword>
<evidence type="ECO:0000256" key="8">
    <source>
        <dbReference type="SAM" id="MobiDB-lite"/>
    </source>
</evidence>
<evidence type="ECO:0000313" key="9">
    <source>
        <dbReference type="EMBL" id="MDO1537177.1"/>
    </source>
</evidence>
<keyword evidence="9" id="KW-0966">Cell projection</keyword>
<comment type="subcellular location">
    <subcellularLocation>
        <location evidence="7">Cell outer membrane</location>
    </subcellularLocation>
    <subcellularLocation>
        <location evidence="7">Bacterial flagellum basal body</location>
    </subcellularLocation>
</comment>
<gene>
    <name evidence="7" type="primary">flgH</name>
    <name evidence="9" type="ORF">Q2T77_33415</name>
</gene>
<keyword evidence="10" id="KW-1185">Reference proteome</keyword>
<feature type="region of interest" description="Disordered" evidence="8">
    <location>
        <begin position="71"/>
        <end position="92"/>
    </location>
</feature>
<comment type="subunit">
    <text evidence="7">The basal body constitutes a major portion of the flagellar organelle and consists of four rings (L,P,S, and M) mounted on a central rod.</text>
</comment>
<dbReference type="InterPro" id="IPR000527">
    <property type="entry name" value="Flag_Lring"/>
</dbReference>
<evidence type="ECO:0000256" key="4">
    <source>
        <dbReference type="ARBA" id="ARBA00023136"/>
    </source>
</evidence>
<comment type="caution">
    <text evidence="9">The sequence shown here is derived from an EMBL/GenBank/DDBJ whole genome shotgun (WGS) entry which is preliminary data.</text>
</comment>
<dbReference type="RefSeq" id="WP_301815457.1">
    <property type="nucleotide sequence ID" value="NZ_JAUJZH010000036.1"/>
</dbReference>
<evidence type="ECO:0000256" key="3">
    <source>
        <dbReference type="ARBA" id="ARBA00022729"/>
    </source>
</evidence>
<reference evidence="9" key="1">
    <citation type="submission" date="2023-06" db="EMBL/GenBank/DDBJ databases">
        <authorList>
            <person name="Jiang Y."/>
            <person name="Liu Q."/>
        </authorList>
    </citation>
    <scope>NUCLEOTIDE SEQUENCE</scope>
    <source>
        <strain evidence="9">CGMCC 1.12090</strain>
    </source>
</reference>
<organism evidence="9 10">
    <name type="scientific">Variovorax ginsengisoli</name>
    <dbReference type="NCBI Taxonomy" id="363844"/>
    <lineage>
        <taxon>Bacteria</taxon>
        <taxon>Pseudomonadati</taxon>
        <taxon>Pseudomonadota</taxon>
        <taxon>Betaproteobacteria</taxon>
        <taxon>Burkholderiales</taxon>
        <taxon>Comamonadaceae</taxon>
        <taxon>Variovorax</taxon>
    </lineage>
</organism>
<dbReference type="PRINTS" id="PR01008">
    <property type="entry name" value="FLGLRINGFLGH"/>
</dbReference>
<proteinExistence type="inferred from homology"/>
<comment type="function">
    <text evidence="1 7">Assembles around the rod to form the L-ring and probably protects the motor/basal body from shearing forces during rotation.</text>
</comment>
<evidence type="ECO:0000256" key="1">
    <source>
        <dbReference type="ARBA" id="ARBA00002591"/>
    </source>
</evidence>
<dbReference type="EMBL" id="JAUKVY010000036">
    <property type="protein sequence ID" value="MDO1537177.1"/>
    <property type="molecule type" value="Genomic_DNA"/>
</dbReference>
<evidence type="ECO:0000256" key="5">
    <source>
        <dbReference type="ARBA" id="ARBA00023143"/>
    </source>
</evidence>
<name>A0ABT8SE23_9BURK</name>
<keyword evidence="6 7" id="KW-0998">Cell outer membrane</keyword>
<evidence type="ECO:0000256" key="7">
    <source>
        <dbReference type="HAMAP-Rule" id="MF_00415"/>
    </source>
</evidence>
<evidence type="ECO:0000256" key="2">
    <source>
        <dbReference type="ARBA" id="ARBA00006929"/>
    </source>
</evidence>
<keyword evidence="4 7" id="KW-0472">Membrane</keyword>
<sequence length="209" mass="22838">MTRQTPFPGLNAWRRRVRVSLTSMAMFAMLFVALPAAAESLYLEGSFQPLTADTKAFRVGDSLTVQVFENSSATSSADTGTRRSNDLSGSVTHNGGKLVGQYGIGITGEFDGGGRTQRTNKLLATLTVTVMEVLPNRELRVAGEQYLTVNEELQKVNLEGRVRPQDISSGNVVLSTRLADARITYLGEGDVSDRARRGAWRRILDWLGL</sequence>
<dbReference type="Pfam" id="PF02107">
    <property type="entry name" value="FlgH"/>
    <property type="match status" value="1"/>
</dbReference>
<dbReference type="Proteomes" id="UP001169027">
    <property type="component" value="Unassembled WGS sequence"/>
</dbReference>
<dbReference type="PANTHER" id="PTHR34933:SF1">
    <property type="entry name" value="FLAGELLAR L-RING PROTEIN"/>
    <property type="match status" value="1"/>
</dbReference>
<evidence type="ECO:0000256" key="6">
    <source>
        <dbReference type="ARBA" id="ARBA00023237"/>
    </source>
</evidence>
<accession>A0ABT8SE23</accession>
<dbReference type="PANTHER" id="PTHR34933">
    <property type="entry name" value="FLAGELLAR L-RING PROTEIN"/>
    <property type="match status" value="1"/>
</dbReference>
<comment type="similarity">
    <text evidence="2 7">Belongs to the FlgH family.</text>
</comment>
<evidence type="ECO:0000313" key="10">
    <source>
        <dbReference type="Proteomes" id="UP001169027"/>
    </source>
</evidence>
<dbReference type="HAMAP" id="MF_00415">
    <property type="entry name" value="FlgH"/>
    <property type="match status" value="1"/>
</dbReference>
<protein>
    <recommendedName>
        <fullName evidence="7">Flagellar L-ring protein</fullName>
    </recommendedName>
    <alternativeName>
        <fullName evidence="7">Basal body L-ring protein</fullName>
    </alternativeName>
</protein>
<keyword evidence="3" id="KW-0732">Signal</keyword>
<keyword evidence="5 7" id="KW-0975">Bacterial flagellum</keyword>
<keyword evidence="9" id="KW-0969">Cilium</keyword>